<evidence type="ECO:0000259" key="2">
    <source>
        <dbReference type="PROSITE" id="PS51186"/>
    </source>
</evidence>
<name>A0ABZ2YI29_9BACT</name>
<dbReference type="Gene3D" id="3.40.630.30">
    <property type="match status" value="1"/>
</dbReference>
<dbReference type="CDD" id="cd04301">
    <property type="entry name" value="NAT_SF"/>
    <property type="match status" value="1"/>
</dbReference>
<sequence>MHTFFRTAELRDIKQMQVVRHLVKENTLSNPDLVPDKDVAYYITEKGKGWVCEADGQVIGFSIVDLQENSVWALFVDPAYAEQGIGKELHRLMLEWYFRQTQSTLVLGTAPNTRAERFYTLQGWSPAGSYANGERKFELTYSDWARRNPAES</sequence>
<evidence type="ECO:0000313" key="4">
    <source>
        <dbReference type="Proteomes" id="UP001485459"/>
    </source>
</evidence>
<keyword evidence="4" id="KW-1185">Reference proteome</keyword>
<evidence type="ECO:0000256" key="1">
    <source>
        <dbReference type="ARBA" id="ARBA00022679"/>
    </source>
</evidence>
<accession>A0ABZ2YI29</accession>
<dbReference type="PANTHER" id="PTHR13947:SF37">
    <property type="entry name" value="LD18367P"/>
    <property type="match status" value="1"/>
</dbReference>
<dbReference type="SUPFAM" id="SSF55729">
    <property type="entry name" value="Acyl-CoA N-acyltransferases (Nat)"/>
    <property type="match status" value="1"/>
</dbReference>
<dbReference type="PANTHER" id="PTHR13947">
    <property type="entry name" value="GNAT FAMILY N-ACETYLTRANSFERASE"/>
    <property type="match status" value="1"/>
</dbReference>
<dbReference type="InterPro" id="IPR000182">
    <property type="entry name" value="GNAT_dom"/>
</dbReference>
<gene>
    <name evidence="3" type="ORF">WJU16_15325</name>
</gene>
<proteinExistence type="predicted"/>
<dbReference type="EMBL" id="CP149822">
    <property type="protein sequence ID" value="WZN39376.1"/>
    <property type="molecule type" value="Genomic_DNA"/>
</dbReference>
<protein>
    <submittedName>
        <fullName evidence="3">GNAT family N-acetyltransferase</fullName>
    </submittedName>
</protein>
<dbReference type="Pfam" id="PF00583">
    <property type="entry name" value="Acetyltransf_1"/>
    <property type="match status" value="1"/>
</dbReference>
<dbReference type="Proteomes" id="UP001485459">
    <property type="component" value="Chromosome"/>
</dbReference>
<keyword evidence="1" id="KW-0808">Transferase</keyword>
<dbReference type="InterPro" id="IPR016181">
    <property type="entry name" value="Acyl_CoA_acyltransferase"/>
</dbReference>
<organism evidence="3 4">
    <name type="scientific">Chitinophaga pollutisoli</name>
    <dbReference type="NCBI Taxonomy" id="3133966"/>
    <lineage>
        <taxon>Bacteria</taxon>
        <taxon>Pseudomonadati</taxon>
        <taxon>Bacteroidota</taxon>
        <taxon>Chitinophagia</taxon>
        <taxon>Chitinophagales</taxon>
        <taxon>Chitinophagaceae</taxon>
        <taxon>Chitinophaga</taxon>
    </lineage>
</organism>
<feature type="domain" description="N-acetyltransferase" evidence="2">
    <location>
        <begin position="8"/>
        <end position="146"/>
    </location>
</feature>
<dbReference type="RefSeq" id="WP_341834365.1">
    <property type="nucleotide sequence ID" value="NZ_CP149822.1"/>
</dbReference>
<reference evidence="4" key="1">
    <citation type="submission" date="2024-03" db="EMBL/GenBank/DDBJ databases">
        <title>Chitinophaga horti sp. nov., isolated from garden soil.</title>
        <authorList>
            <person name="Lee D.S."/>
            <person name="Han D.M."/>
            <person name="Baek J.H."/>
            <person name="Choi D.G."/>
            <person name="Jeon J.H."/>
            <person name="Jeon C.O."/>
        </authorList>
    </citation>
    <scope>NUCLEOTIDE SEQUENCE [LARGE SCALE GENOMIC DNA]</scope>
    <source>
        <strain evidence="4">GPA1</strain>
    </source>
</reference>
<evidence type="ECO:0000313" key="3">
    <source>
        <dbReference type="EMBL" id="WZN39376.1"/>
    </source>
</evidence>
<dbReference type="InterPro" id="IPR050769">
    <property type="entry name" value="NAT_camello-type"/>
</dbReference>
<dbReference type="PROSITE" id="PS51186">
    <property type="entry name" value="GNAT"/>
    <property type="match status" value="1"/>
</dbReference>